<dbReference type="EMBL" id="BONY01000040">
    <property type="protein sequence ID" value="GIH07737.1"/>
    <property type="molecule type" value="Genomic_DNA"/>
</dbReference>
<sequence length="103" mass="10894">MSPKKAIATGLAAAAMVLAAAVPALATVVNVGGGTWNYGVQNQGGTVWSNFQQPSRRHRSSVINGYGEYYNSGCKAAGVWSYASLRADPNHTDHSYWSVDSCN</sequence>
<accession>A0A8J3VIT6</accession>
<evidence type="ECO:0000313" key="2">
    <source>
        <dbReference type="EMBL" id="GIH07737.1"/>
    </source>
</evidence>
<gene>
    <name evidence="2" type="ORF">Rhe02_58040</name>
</gene>
<organism evidence="2 3">
    <name type="scientific">Rhizocola hellebori</name>
    <dbReference type="NCBI Taxonomy" id="1392758"/>
    <lineage>
        <taxon>Bacteria</taxon>
        <taxon>Bacillati</taxon>
        <taxon>Actinomycetota</taxon>
        <taxon>Actinomycetes</taxon>
        <taxon>Micromonosporales</taxon>
        <taxon>Micromonosporaceae</taxon>
        <taxon>Rhizocola</taxon>
    </lineage>
</organism>
<keyword evidence="1" id="KW-0732">Signal</keyword>
<evidence type="ECO:0000256" key="1">
    <source>
        <dbReference type="SAM" id="SignalP"/>
    </source>
</evidence>
<evidence type="ECO:0000313" key="3">
    <source>
        <dbReference type="Proteomes" id="UP000612899"/>
    </source>
</evidence>
<keyword evidence="3" id="KW-1185">Reference proteome</keyword>
<feature type="signal peptide" evidence="1">
    <location>
        <begin position="1"/>
        <end position="26"/>
    </location>
</feature>
<dbReference type="Gene3D" id="2.60.40.2850">
    <property type="match status" value="1"/>
</dbReference>
<dbReference type="NCBIfam" id="TIGR01653">
    <property type="entry name" value="lactococcin_972"/>
    <property type="match status" value="1"/>
</dbReference>
<name>A0A8J3VIT6_9ACTN</name>
<protein>
    <recommendedName>
        <fullName evidence="4">Lactococcin 972 family bacteriocin</fullName>
    </recommendedName>
</protein>
<comment type="caution">
    <text evidence="2">The sequence shown here is derived from an EMBL/GenBank/DDBJ whole genome shotgun (WGS) entry which is preliminary data.</text>
</comment>
<reference evidence="2" key="1">
    <citation type="submission" date="2021-01" db="EMBL/GenBank/DDBJ databases">
        <title>Whole genome shotgun sequence of Rhizocola hellebori NBRC 109834.</title>
        <authorList>
            <person name="Komaki H."/>
            <person name="Tamura T."/>
        </authorList>
    </citation>
    <scope>NUCLEOTIDE SEQUENCE</scope>
    <source>
        <strain evidence="2">NBRC 109834</strain>
    </source>
</reference>
<dbReference type="RefSeq" id="WP_203911516.1">
    <property type="nucleotide sequence ID" value="NZ_BONY01000040.1"/>
</dbReference>
<evidence type="ECO:0008006" key="4">
    <source>
        <dbReference type="Google" id="ProtNLM"/>
    </source>
</evidence>
<dbReference type="InterPro" id="IPR006540">
    <property type="entry name" value="Lactococcin_972"/>
</dbReference>
<proteinExistence type="predicted"/>
<dbReference type="Proteomes" id="UP000612899">
    <property type="component" value="Unassembled WGS sequence"/>
</dbReference>
<dbReference type="Pfam" id="PF09683">
    <property type="entry name" value="Lactococcin_972"/>
    <property type="match status" value="1"/>
</dbReference>
<dbReference type="AlphaFoldDB" id="A0A8J3VIT6"/>
<feature type="chain" id="PRO_5035287204" description="Lactococcin 972 family bacteriocin" evidence="1">
    <location>
        <begin position="27"/>
        <end position="103"/>
    </location>
</feature>